<evidence type="ECO:0000313" key="7">
    <source>
        <dbReference type="EMBL" id="ODJ85647.1"/>
    </source>
</evidence>
<dbReference type="RefSeq" id="WP_069128436.1">
    <property type="nucleotide sequence ID" value="NZ_MARB01000042.1"/>
</dbReference>
<dbReference type="Proteomes" id="UP000094769">
    <property type="component" value="Unassembled WGS sequence"/>
</dbReference>
<keyword evidence="1 4" id="KW-0349">Heme</keyword>
<dbReference type="EMBL" id="MARB01000042">
    <property type="protein sequence ID" value="ODJ85647.1"/>
    <property type="molecule type" value="Genomic_DNA"/>
</dbReference>
<dbReference type="InterPro" id="IPR036909">
    <property type="entry name" value="Cyt_c-like_dom_sf"/>
</dbReference>
<reference evidence="7 8" key="1">
    <citation type="submission" date="2016-06" db="EMBL/GenBank/DDBJ databases">
        <title>Genome sequence of endosymbiont of Candidatus Endolucinida thiodiazotropha.</title>
        <authorList>
            <person name="Poehlein A."/>
            <person name="Koenig S."/>
            <person name="Heiden S.E."/>
            <person name="Thuermer A."/>
            <person name="Voget S."/>
            <person name="Daniel R."/>
            <person name="Markert S."/>
            <person name="Gros O."/>
            <person name="Schweder T."/>
        </authorList>
    </citation>
    <scope>NUCLEOTIDE SEQUENCE [LARGE SCALE GENOMIC DNA]</scope>
    <source>
        <strain evidence="7 8">COS</strain>
    </source>
</reference>
<evidence type="ECO:0000259" key="6">
    <source>
        <dbReference type="PROSITE" id="PS51007"/>
    </source>
</evidence>
<dbReference type="OrthoDB" id="9779283at2"/>
<accession>A0A7Z1ADB7</accession>
<dbReference type="Pfam" id="PF00034">
    <property type="entry name" value="Cytochrom_C"/>
    <property type="match status" value="1"/>
</dbReference>
<keyword evidence="5" id="KW-0732">Signal</keyword>
<keyword evidence="3 4" id="KW-0408">Iron</keyword>
<feature type="domain" description="Cytochrome c" evidence="6">
    <location>
        <begin position="27"/>
        <end position="127"/>
    </location>
</feature>
<dbReference type="SUPFAM" id="SSF46626">
    <property type="entry name" value="Cytochrome c"/>
    <property type="match status" value="1"/>
</dbReference>
<comment type="caution">
    <text evidence="7">The sequence shown here is derived from an EMBL/GenBank/DDBJ whole genome shotgun (WGS) entry which is preliminary data.</text>
</comment>
<evidence type="ECO:0000256" key="4">
    <source>
        <dbReference type="PROSITE-ProRule" id="PRU00433"/>
    </source>
</evidence>
<name>A0A7Z1ADB7_9GAMM</name>
<evidence type="ECO:0000256" key="3">
    <source>
        <dbReference type="ARBA" id="ARBA00023004"/>
    </source>
</evidence>
<dbReference type="GO" id="GO:0020037">
    <property type="term" value="F:heme binding"/>
    <property type="evidence" value="ECO:0007669"/>
    <property type="project" value="InterPro"/>
</dbReference>
<dbReference type="GO" id="GO:0009055">
    <property type="term" value="F:electron transfer activity"/>
    <property type="evidence" value="ECO:0007669"/>
    <property type="project" value="InterPro"/>
</dbReference>
<dbReference type="InterPro" id="IPR009056">
    <property type="entry name" value="Cyt_c-like_dom"/>
</dbReference>
<keyword evidence="2 4" id="KW-0479">Metal-binding</keyword>
<evidence type="ECO:0000256" key="2">
    <source>
        <dbReference type="ARBA" id="ARBA00022723"/>
    </source>
</evidence>
<organism evidence="7 8">
    <name type="scientific">Candidatus Thiodiazotropha endolucinida</name>
    <dbReference type="NCBI Taxonomy" id="1655433"/>
    <lineage>
        <taxon>Bacteria</taxon>
        <taxon>Pseudomonadati</taxon>
        <taxon>Pseudomonadota</taxon>
        <taxon>Gammaproteobacteria</taxon>
        <taxon>Chromatiales</taxon>
        <taxon>Sedimenticolaceae</taxon>
        <taxon>Candidatus Thiodiazotropha</taxon>
    </lineage>
</organism>
<gene>
    <name evidence="7" type="ORF">CODIS_41360</name>
</gene>
<keyword evidence="8" id="KW-1185">Reference proteome</keyword>
<evidence type="ECO:0000313" key="8">
    <source>
        <dbReference type="Proteomes" id="UP000094769"/>
    </source>
</evidence>
<sequence length="128" mass="13246">MKIYTESRMAIACFATMLAFGTQGAFADAAAGKAIYEGLGGCVACHGMSGQGDGPAGMALNPKPRSFVTGDYIYDTDGDGQKGTDTDLVNIIKNGTVKYGGAPTMPGRADIPDADIQAIVAYLRSLKK</sequence>
<protein>
    <submittedName>
        <fullName evidence="7">Cytochrome c</fullName>
    </submittedName>
</protein>
<dbReference type="Gene3D" id="1.10.760.10">
    <property type="entry name" value="Cytochrome c-like domain"/>
    <property type="match status" value="1"/>
</dbReference>
<dbReference type="GO" id="GO:0046872">
    <property type="term" value="F:metal ion binding"/>
    <property type="evidence" value="ECO:0007669"/>
    <property type="project" value="UniProtKB-KW"/>
</dbReference>
<evidence type="ECO:0000256" key="1">
    <source>
        <dbReference type="ARBA" id="ARBA00022617"/>
    </source>
</evidence>
<evidence type="ECO:0000256" key="5">
    <source>
        <dbReference type="SAM" id="SignalP"/>
    </source>
</evidence>
<feature type="signal peptide" evidence="5">
    <location>
        <begin position="1"/>
        <end position="27"/>
    </location>
</feature>
<feature type="chain" id="PRO_5031470938" evidence="5">
    <location>
        <begin position="28"/>
        <end position="128"/>
    </location>
</feature>
<dbReference type="PROSITE" id="PS51007">
    <property type="entry name" value="CYTC"/>
    <property type="match status" value="1"/>
</dbReference>
<proteinExistence type="predicted"/>
<dbReference type="AlphaFoldDB" id="A0A7Z1ADB7"/>